<feature type="transmembrane region" description="Helical" evidence="5">
    <location>
        <begin position="75"/>
        <end position="99"/>
    </location>
</feature>
<feature type="transmembrane region" description="Helical" evidence="5">
    <location>
        <begin position="253"/>
        <end position="275"/>
    </location>
</feature>
<evidence type="ECO:0000256" key="5">
    <source>
        <dbReference type="SAM" id="Phobius"/>
    </source>
</evidence>
<feature type="transmembrane region" description="Helical" evidence="5">
    <location>
        <begin position="36"/>
        <end position="54"/>
    </location>
</feature>
<dbReference type="InterPro" id="IPR036640">
    <property type="entry name" value="ABC1_TM_sf"/>
</dbReference>
<keyword evidence="2 5" id="KW-0812">Transmembrane</keyword>
<evidence type="ECO:0000256" key="1">
    <source>
        <dbReference type="ARBA" id="ARBA00004651"/>
    </source>
</evidence>
<keyword evidence="3 5" id="KW-1133">Transmembrane helix</keyword>
<reference evidence="8" key="1">
    <citation type="journal article" date="2019" name="Int. J. Syst. Evol. Microbiol.">
        <title>The Global Catalogue of Microorganisms (GCM) 10K type strain sequencing project: providing services to taxonomists for standard genome sequencing and annotation.</title>
        <authorList>
            <consortium name="The Broad Institute Genomics Platform"/>
            <consortium name="The Broad Institute Genome Sequencing Center for Infectious Disease"/>
            <person name="Wu L."/>
            <person name="Ma J."/>
        </authorList>
    </citation>
    <scope>NUCLEOTIDE SEQUENCE [LARGE SCALE GENOMIC DNA]</scope>
    <source>
        <strain evidence="8">CCUG 55609</strain>
    </source>
</reference>
<dbReference type="InterPro" id="IPR011527">
    <property type="entry name" value="ABC1_TM_dom"/>
</dbReference>
<dbReference type="SUPFAM" id="SSF90123">
    <property type="entry name" value="ABC transporter transmembrane region"/>
    <property type="match status" value="1"/>
</dbReference>
<dbReference type="Gene3D" id="1.20.1560.10">
    <property type="entry name" value="ABC transporter type 1, transmembrane domain"/>
    <property type="match status" value="1"/>
</dbReference>
<organism evidence="7 8">
    <name type="scientific">Mycoplana ramosa</name>
    <name type="common">Mycoplana bullata</name>
    <dbReference type="NCBI Taxonomy" id="40837"/>
    <lineage>
        <taxon>Bacteria</taxon>
        <taxon>Pseudomonadati</taxon>
        <taxon>Pseudomonadota</taxon>
        <taxon>Alphaproteobacteria</taxon>
        <taxon>Hyphomicrobiales</taxon>
        <taxon>Rhizobiaceae</taxon>
        <taxon>Mycoplana</taxon>
    </lineage>
</organism>
<evidence type="ECO:0000313" key="7">
    <source>
        <dbReference type="EMBL" id="MFD1327129.1"/>
    </source>
</evidence>
<accession>A0ABW3YRD4</accession>
<evidence type="ECO:0000313" key="8">
    <source>
        <dbReference type="Proteomes" id="UP001597173"/>
    </source>
</evidence>
<sequence length="324" mass="35909">MNVLKTVASRIEPMKSWEPIRPRSTLRNFVWSASGFHQFYVGAVALGVSLLNFVPIELQRRIIDDAVGHKDIRKLAVLGSFYLAVLVTYSSLKFVLMIYQGWVGESATKTARDQLAEVASHRRGRPSEAGGQTANVIGNEIDSVGGFVGTSISEFVVNVSMTIVVFTYIAYMEPVIALFSAGALVPQFVVARYLQKSLNKLVERQIMLVRKLGDQAVDHSSSQIDMLHAALRTTRTIFRNRIELYLLKFGLKALLNIANSFGSLSVLIVGGYLVIKGETTIGTVVAFISGFQRLSDPIGDLLDFYRSYSQTKVQYQMIVAWIGE</sequence>
<dbReference type="EMBL" id="JBHTNF010000001">
    <property type="protein sequence ID" value="MFD1327129.1"/>
    <property type="molecule type" value="Genomic_DNA"/>
</dbReference>
<evidence type="ECO:0000256" key="2">
    <source>
        <dbReference type="ARBA" id="ARBA00022692"/>
    </source>
</evidence>
<gene>
    <name evidence="7" type="ORF">ACFQ33_04400</name>
</gene>
<proteinExistence type="predicted"/>
<dbReference type="PROSITE" id="PS50929">
    <property type="entry name" value="ABC_TM1F"/>
    <property type="match status" value="1"/>
</dbReference>
<dbReference type="Proteomes" id="UP001597173">
    <property type="component" value="Unassembled WGS sequence"/>
</dbReference>
<protein>
    <submittedName>
        <fullName evidence="7">ABC transporter transmembrane domain-containing protein</fullName>
    </submittedName>
</protein>
<feature type="domain" description="ABC transmembrane type-1" evidence="6">
    <location>
        <begin position="41"/>
        <end position="310"/>
    </location>
</feature>
<evidence type="ECO:0000256" key="4">
    <source>
        <dbReference type="ARBA" id="ARBA00023136"/>
    </source>
</evidence>
<keyword evidence="8" id="KW-1185">Reference proteome</keyword>
<comment type="subcellular location">
    <subcellularLocation>
        <location evidence="1">Cell membrane</location>
        <topology evidence="1">Multi-pass membrane protein</topology>
    </subcellularLocation>
</comment>
<keyword evidence="4 5" id="KW-0472">Membrane</keyword>
<comment type="caution">
    <text evidence="7">The sequence shown here is derived from an EMBL/GenBank/DDBJ whole genome shotgun (WGS) entry which is preliminary data.</text>
</comment>
<dbReference type="Pfam" id="PF00664">
    <property type="entry name" value="ABC_membrane"/>
    <property type="match status" value="1"/>
</dbReference>
<name>A0ABW3YRD4_MYCRA</name>
<evidence type="ECO:0000259" key="6">
    <source>
        <dbReference type="PROSITE" id="PS50929"/>
    </source>
</evidence>
<evidence type="ECO:0000256" key="3">
    <source>
        <dbReference type="ARBA" id="ARBA00022989"/>
    </source>
</evidence>
<dbReference type="RefSeq" id="WP_374837032.1">
    <property type="nucleotide sequence ID" value="NZ_JBHEEW010000004.1"/>
</dbReference>